<keyword evidence="2" id="KW-1185">Reference proteome</keyword>
<feature type="domain" description="Protein TsetseEP" evidence="1">
    <location>
        <begin position="49"/>
        <end position="167"/>
    </location>
</feature>
<sequence length="192" mass="22025">MNSVREHKRLGETICRQMRLAVFMLGLWAVRTQALGFDWLTPMPDITIDECHDDYLLACANASLTFSDAFDLCEQTANETKIELSIDEEVERLQIELGASEVCGNLHICDTLENDLDYFKCISDNGSRNIDILSEITYNSTSALTRLREDYDDVYRTYLLCTLDAQKNYIENLREAYTELSQCRVDAGDYLD</sequence>
<reference evidence="2" key="1">
    <citation type="submission" date="2024-06" db="UniProtKB">
        <authorList>
            <consortium name="RefSeq"/>
        </authorList>
    </citation>
    <scope>NUCLEOTIDE SEQUENCE [LARGE SCALE GENOMIC DNA]</scope>
    <source>
        <strain evidence="2">MV2-25</strain>
    </source>
</reference>
<dbReference type="InParanoid" id="A0A6I8UTL5"/>
<name>A0A6I8UTL5_DROPS</name>
<dbReference type="RefSeq" id="XP_001360725.2">
    <property type="nucleotide sequence ID" value="XM_001360688.4"/>
</dbReference>
<dbReference type="KEGG" id="dpo:4804113"/>
<reference evidence="3" key="2">
    <citation type="submission" date="2025-08" db="UniProtKB">
        <authorList>
            <consortium name="RefSeq"/>
        </authorList>
    </citation>
    <scope>IDENTIFICATION</scope>
    <source>
        <strain evidence="3">MV-25-SWS-2005</strain>
        <tissue evidence="3">Whole body</tissue>
    </source>
</reference>
<protein>
    <submittedName>
        <fullName evidence="3">Uncharacterized protein isoform X1</fullName>
    </submittedName>
</protein>
<gene>
    <name evidence="3" type="primary">LOC4804113</name>
</gene>
<dbReference type="Pfam" id="PF05267">
    <property type="entry name" value="DUF725"/>
    <property type="match status" value="1"/>
</dbReference>
<evidence type="ECO:0000259" key="1">
    <source>
        <dbReference type="Pfam" id="PF05267"/>
    </source>
</evidence>
<dbReference type="Bgee" id="FBgn0073068">
    <property type="expression patterns" value="Expressed in insect adult head"/>
</dbReference>
<dbReference type="OMA" id="ICMRGAC"/>
<dbReference type="ExpressionAtlas" id="A0A6I8UTL5">
    <property type="expression patterns" value="baseline"/>
</dbReference>
<dbReference type="Proteomes" id="UP000001819">
    <property type="component" value="Chromosome 3"/>
</dbReference>
<dbReference type="AlphaFoldDB" id="A0A6I8UTL5"/>
<organism evidence="2 3">
    <name type="scientific">Drosophila pseudoobscura pseudoobscura</name>
    <name type="common">Fruit fly</name>
    <dbReference type="NCBI Taxonomy" id="46245"/>
    <lineage>
        <taxon>Eukaryota</taxon>
        <taxon>Metazoa</taxon>
        <taxon>Ecdysozoa</taxon>
        <taxon>Arthropoda</taxon>
        <taxon>Hexapoda</taxon>
        <taxon>Insecta</taxon>
        <taxon>Pterygota</taxon>
        <taxon>Neoptera</taxon>
        <taxon>Endopterygota</taxon>
        <taxon>Diptera</taxon>
        <taxon>Brachycera</taxon>
        <taxon>Muscomorpha</taxon>
        <taxon>Ephydroidea</taxon>
        <taxon>Drosophilidae</taxon>
        <taxon>Drosophila</taxon>
        <taxon>Sophophora</taxon>
    </lineage>
</organism>
<evidence type="ECO:0000313" key="3">
    <source>
        <dbReference type="RefSeq" id="XP_001360725.2"/>
    </source>
</evidence>
<evidence type="ECO:0000313" key="2">
    <source>
        <dbReference type="Proteomes" id="UP000001819"/>
    </source>
</evidence>
<dbReference type="InterPro" id="IPR007931">
    <property type="entry name" value="TsetseEP"/>
</dbReference>
<accession>A0A6I8UTL5</accession>
<proteinExistence type="predicted"/>
<dbReference type="GeneID" id="4804113"/>